<dbReference type="EMBL" id="BAABLM010000007">
    <property type="protein sequence ID" value="GAA4682548.1"/>
    <property type="molecule type" value="Genomic_DNA"/>
</dbReference>
<accession>A0ABP8W660</accession>
<dbReference type="Proteomes" id="UP001501295">
    <property type="component" value="Unassembled WGS sequence"/>
</dbReference>
<sequence>MAELLSDAEMSKWVTWKRATEMVLADIESIISSATGLSAGDFAVLTRVVEEPGQRIRQQRLSDQLGWERSRLSKHLDRMANRGLISRDGNLTERTITPTSHGTVLAHQARVIHADAVRSRLLTHVPELATDDFWLVLKALSRPAAS</sequence>
<evidence type="ECO:0000313" key="1">
    <source>
        <dbReference type="EMBL" id="GAA4682548.1"/>
    </source>
</evidence>
<dbReference type="Gene3D" id="1.10.10.10">
    <property type="entry name" value="Winged helix-like DNA-binding domain superfamily/Winged helix DNA-binding domain"/>
    <property type="match status" value="1"/>
</dbReference>
<dbReference type="SUPFAM" id="SSF46785">
    <property type="entry name" value="Winged helix' DNA-binding domain"/>
    <property type="match status" value="1"/>
</dbReference>
<keyword evidence="2" id="KW-1185">Reference proteome</keyword>
<proteinExistence type="predicted"/>
<organism evidence="1 2">
    <name type="scientific">Frondihabitans cladoniiphilus</name>
    <dbReference type="NCBI Taxonomy" id="715785"/>
    <lineage>
        <taxon>Bacteria</taxon>
        <taxon>Bacillati</taxon>
        <taxon>Actinomycetota</taxon>
        <taxon>Actinomycetes</taxon>
        <taxon>Micrococcales</taxon>
        <taxon>Microbacteriaceae</taxon>
        <taxon>Frondihabitans</taxon>
    </lineage>
</organism>
<protein>
    <recommendedName>
        <fullName evidence="3">MarR family transcriptional regulator</fullName>
    </recommendedName>
</protein>
<name>A0ABP8W660_9MICO</name>
<gene>
    <name evidence="1" type="ORF">GCM10025780_30110</name>
</gene>
<comment type="caution">
    <text evidence="1">The sequence shown here is derived from an EMBL/GenBank/DDBJ whole genome shotgun (WGS) entry which is preliminary data.</text>
</comment>
<dbReference type="InterPro" id="IPR036388">
    <property type="entry name" value="WH-like_DNA-bd_sf"/>
</dbReference>
<dbReference type="RefSeq" id="WP_345376738.1">
    <property type="nucleotide sequence ID" value="NZ_BAABLM010000007.1"/>
</dbReference>
<evidence type="ECO:0000313" key="2">
    <source>
        <dbReference type="Proteomes" id="UP001501295"/>
    </source>
</evidence>
<reference evidence="2" key="1">
    <citation type="journal article" date="2019" name="Int. J. Syst. Evol. Microbiol.">
        <title>The Global Catalogue of Microorganisms (GCM) 10K type strain sequencing project: providing services to taxonomists for standard genome sequencing and annotation.</title>
        <authorList>
            <consortium name="The Broad Institute Genomics Platform"/>
            <consortium name="The Broad Institute Genome Sequencing Center for Infectious Disease"/>
            <person name="Wu L."/>
            <person name="Ma J."/>
        </authorList>
    </citation>
    <scope>NUCLEOTIDE SEQUENCE [LARGE SCALE GENOMIC DNA]</scope>
    <source>
        <strain evidence="2">JCM 18956</strain>
    </source>
</reference>
<evidence type="ECO:0008006" key="3">
    <source>
        <dbReference type="Google" id="ProtNLM"/>
    </source>
</evidence>
<dbReference type="InterPro" id="IPR036390">
    <property type="entry name" value="WH_DNA-bd_sf"/>
</dbReference>